<dbReference type="InParanoid" id="A0A2K1QY45"/>
<evidence type="ECO:0000259" key="4">
    <source>
        <dbReference type="Pfam" id="PF16455"/>
    </source>
</evidence>
<dbReference type="EMBL" id="NKHZ01000029">
    <property type="protein sequence ID" value="PNS19910.1"/>
    <property type="molecule type" value="Genomic_DNA"/>
</dbReference>
<feature type="region of interest" description="Disordered" evidence="2">
    <location>
        <begin position="1"/>
        <end position="85"/>
    </location>
</feature>
<feature type="compositionally biased region" description="Low complexity" evidence="2">
    <location>
        <begin position="18"/>
        <end position="57"/>
    </location>
</feature>
<feature type="compositionally biased region" description="Basic and acidic residues" evidence="2">
    <location>
        <begin position="149"/>
        <end position="174"/>
    </location>
</feature>
<dbReference type="Gene3D" id="1.20.225.20">
    <property type="entry name" value="Ub domain-containing protein, DC-UbP/UBTD2, N-terminal domain"/>
    <property type="match status" value="1"/>
</dbReference>
<comment type="caution">
    <text evidence="5">The sequence shown here is derived from an EMBL/GenBank/DDBJ whole genome shotgun (WGS) entry which is preliminary data.</text>
</comment>
<feature type="domain" description="DC-UbP/UBTD2 N-terminal" evidence="4">
    <location>
        <begin position="86"/>
        <end position="190"/>
    </location>
</feature>
<dbReference type="InterPro" id="IPR008011">
    <property type="entry name" value="Complex1_LYR_dom"/>
</dbReference>
<feature type="region of interest" description="Disordered" evidence="2">
    <location>
        <begin position="147"/>
        <end position="174"/>
    </location>
</feature>
<dbReference type="CDD" id="cd20273">
    <property type="entry name" value="Complex1_LYR_unchar"/>
    <property type="match status" value="1"/>
</dbReference>
<evidence type="ECO:0000256" key="1">
    <source>
        <dbReference type="SAM" id="Coils"/>
    </source>
</evidence>
<feature type="region of interest" description="Disordered" evidence="2">
    <location>
        <begin position="330"/>
        <end position="359"/>
    </location>
</feature>
<feature type="region of interest" description="Disordered" evidence="2">
    <location>
        <begin position="200"/>
        <end position="221"/>
    </location>
</feature>
<dbReference type="Pfam" id="PF05347">
    <property type="entry name" value="Complex1_LYR"/>
    <property type="match status" value="1"/>
</dbReference>
<protein>
    <submittedName>
        <fullName evidence="5">Acetolactate synthase small subunit, mitochondrial</fullName>
    </submittedName>
</protein>
<evidence type="ECO:0000256" key="2">
    <source>
        <dbReference type="SAM" id="MobiDB-lite"/>
    </source>
</evidence>
<feature type="domain" description="Complex 1 LYR protein" evidence="3">
    <location>
        <begin position="259"/>
        <end position="316"/>
    </location>
</feature>
<gene>
    <name evidence="5" type="ORF">CAC42_7877</name>
</gene>
<name>A0A2K1QY45_9PEZI</name>
<evidence type="ECO:0000313" key="6">
    <source>
        <dbReference type="Proteomes" id="UP000243797"/>
    </source>
</evidence>
<dbReference type="Pfam" id="PF16455">
    <property type="entry name" value="UBD"/>
    <property type="match status" value="1"/>
</dbReference>
<dbReference type="InterPro" id="IPR039869">
    <property type="entry name" value="UBTD1/2"/>
</dbReference>
<dbReference type="AlphaFoldDB" id="A0A2K1QY45"/>
<dbReference type="InterPro" id="IPR032752">
    <property type="entry name" value="DC-UbP/UBTD2_N"/>
</dbReference>
<organism evidence="5 6">
    <name type="scientific">Sphaceloma murrayae</name>
    <dbReference type="NCBI Taxonomy" id="2082308"/>
    <lineage>
        <taxon>Eukaryota</taxon>
        <taxon>Fungi</taxon>
        <taxon>Dikarya</taxon>
        <taxon>Ascomycota</taxon>
        <taxon>Pezizomycotina</taxon>
        <taxon>Dothideomycetes</taxon>
        <taxon>Dothideomycetidae</taxon>
        <taxon>Myriangiales</taxon>
        <taxon>Elsinoaceae</taxon>
        <taxon>Sphaceloma</taxon>
    </lineage>
</organism>
<keyword evidence="1" id="KW-0175">Coiled coil</keyword>
<accession>A0A2K1QY45</accession>
<dbReference type="PANTHER" id="PTHR13609">
    <property type="entry name" value="UBIQUITIN DOMAIN CONTAINING 1 PROTEIN-RELATED"/>
    <property type="match status" value="1"/>
</dbReference>
<evidence type="ECO:0000313" key="5">
    <source>
        <dbReference type="EMBL" id="PNS19910.1"/>
    </source>
</evidence>
<dbReference type="Proteomes" id="UP000243797">
    <property type="component" value="Unassembled WGS sequence"/>
</dbReference>
<reference evidence="5 6" key="1">
    <citation type="submission" date="2017-06" db="EMBL/GenBank/DDBJ databases">
        <title>Draft genome sequence of a variant of Elsinoe murrayae.</title>
        <authorList>
            <person name="Cheng Q."/>
        </authorList>
    </citation>
    <scope>NUCLEOTIDE SEQUENCE [LARGE SCALE GENOMIC DNA]</scope>
    <source>
        <strain evidence="5 6">CQ-2017a</strain>
    </source>
</reference>
<sequence length="652" mass="72423">MGCIHSRPTPLTGEEAHAAAIPIPPNSSSLSRINAPTAAGAAHSRSASHVSAASASRPIDRSGSTSSRPNKPVRPPSPVLRCPPERALAPWTAAQLAREREAFFDTRVTGDPAVWNALRIICEMLRAGDVSGAQGVMDAVGLTCPTGRIKSEKPGRGTGRDGERRRGGVFDEQGRGYEIPGWVVSDPEDLDNTTEVMAAGEKEVGSGDESEEEEKGKGREGQVVQVRARLSDKGVDVVVEVGVEQKVRVVVRKVQEQSAKALYRALLRSAASSPLPSQDATSLRELVQYRFRRNRYNASTTKLKGLFDDGYRVLDQLDLSRASRSRAHDGAVPLERYDSAIGQDGGGQAPENTSDPGARGVIDAEADATAWLASYVREERNARLLQKIRFERSDEGRRRNEAEAERRRREAPRFDRPGEAVWRRPLRVDQLRHRTRPGGDVEGSSGGVVALPGETGGRVPTEDAGDTEQESGKLTDVFTRPRRKVPVLFSAQRIPVLRFTKPQPKSLSLFLISRIEQRQRRIDRAAGIANMIAIARGEDLWDSILEEDHGVPPDDHESEQTTSLWRSGEQTWAYPHEEALEQVKDYLELEAKKIAARVRMYVDIVDREKELKEQERKERVMERNRRAFERKTERWKAEGVYVESKDPKTSHS</sequence>
<evidence type="ECO:0000259" key="3">
    <source>
        <dbReference type="Pfam" id="PF05347"/>
    </source>
</evidence>
<proteinExistence type="predicted"/>
<keyword evidence="6" id="KW-1185">Reference proteome</keyword>
<dbReference type="InterPro" id="IPR046896">
    <property type="entry name" value="Cup1-like_N"/>
</dbReference>
<dbReference type="InterPro" id="IPR038169">
    <property type="entry name" value="DC-UbP/UBTD2_N_sf"/>
</dbReference>
<feature type="coiled-coil region" evidence="1">
    <location>
        <begin position="604"/>
        <end position="631"/>
    </location>
</feature>
<dbReference type="OrthoDB" id="3925971at2759"/>
<feature type="region of interest" description="Disordered" evidence="2">
    <location>
        <begin position="434"/>
        <end position="471"/>
    </location>
</feature>